<feature type="transmembrane region" description="Helical" evidence="2">
    <location>
        <begin position="12"/>
        <end position="31"/>
    </location>
</feature>
<keyword evidence="2" id="KW-0472">Membrane</keyword>
<dbReference type="PaxDb" id="7165-AGAP001578-PA"/>
<keyword evidence="2" id="KW-1133">Transmembrane helix</keyword>
<evidence type="ECO:0000313" key="3">
    <source>
        <dbReference type="EMBL" id="EAA43160.1"/>
    </source>
</evidence>
<evidence type="ECO:0000256" key="2">
    <source>
        <dbReference type="SAM" id="Phobius"/>
    </source>
</evidence>
<keyword evidence="2" id="KW-0812">Transmembrane</keyword>
<accession>Q7PKR8</accession>
<dbReference type="EMBL" id="AAAB01008987">
    <property type="protein sequence ID" value="EAA43160.1"/>
    <property type="molecule type" value="Genomic_DNA"/>
</dbReference>
<dbReference type="HOGENOM" id="CLU_1210681_0_0_1"/>
<reference evidence="3" key="3">
    <citation type="journal article" date="2004" name="Trends Parasitol.">
        <title>The Anopheles gambiae genome: an update.</title>
        <authorList>
            <person name="Mongin E."/>
            <person name="Louis C."/>
            <person name="Holt R.A."/>
            <person name="Birney E."/>
            <person name="Collins F.H."/>
        </authorList>
    </citation>
    <scope>NUCLEOTIDE SEQUENCE</scope>
    <source>
        <strain evidence="3">PEST</strain>
    </source>
</reference>
<name>Q7PKR8_ANOGA</name>
<reference evidence="3" key="1">
    <citation type="journal article" date="2002" name="Science">
        <title>The genome sequence of the malaria mosquito Anopheles gambiae.</title>
        <authorList>
            <person name="Holt R.A."/>
            <person name="Subramanian G.M."/>
            <person name="Halpern A."/>
            <person name="Sutton G.G."/>
            <person name="Charlab R."/>
            <person name="Nusskern D.R."/>
            <person name="Wincker P."/>
            <person name="Clark A.G."/>
            <person name="Ribeiro J.M."/>
            <person name="Wides R."/>
            <person name="Salzberg S.L."/>
            <person name="Loftus B."/>
            <person name="Yandell M."/>
            <person name="Majoros W.H."/>
            <person name="Rusch D.B."/>
            <person name="Lai Z."/>
            <person name="Kraft C.L."/>
            <person name="Abril J.F."/>
            <person name="Anthouard V."/>
            <person name="Arensburger P."/>
            <person name="Atkinson P.W."/>
            <person name="Baden H."/>
            <person name="de Berardinis V."/>
            <person name="Baldwin D."/>
            <person name="Benes V."/>
            <person name="Biedler J."/>
            <person name="Blass C."/>
            <person name="Bolanos R."/>
            <person name="Boscus D."/>
            <person name="Barnstead M."/>
            <person name="Cai S."/>
            <person name="Center A."/>
            <person name="Chaturverdi K."/>
            <person name="Christophides G.K."/>
            <person name="Chrystal M.A."/>
            <person name="Clamp M."/>
            <person name="Cravchik A."/>
            <person name="Curwen V."/>
            <person name="Dana A."/>
            <person name="Delcher A."/>
            <person name="Dew I."/>
            <person name="Evans C.A."/>
            <person name="Flanigan M."/>
            <person name="Grundschober-Freimoser A."/>
            <person name="Friedli L."/>
            <person name="Gu Z."/>
            <person name="Guan P."/>
            <person name="Guigo R."/>
            <person name="Hillenmeyer M.E."/>
            <person name="Hladun S.L."/>
            <person name="Hogan J.R."/>
            <person name="Hong Y.S."/>
            <person name="Hoover J."/>
            <person name="Jaillon O."/>
            <person name="Ke Z."/>
            <person name="Kodira C."/>
            <person name="Kokoza E."/>
            <person name="Koutsos A."/>
            <person name="Letunic I."/>
            <person name="Levitsky A."/>
            <person name="Liang Y."/>
            <person name="Lin J.J."/>
            <person name="Lobo N.F."/>
            <person name="Lopez J.R."/>
            <person name="Malek J.A."/>
            <person name="McIntosh T.C."/>
            <person name="Meister S."/>
            <person name="Miller J."/>
            <person name="Mobarry C."/>
            <person name="Mongin E."/>
            <person name="Murphy S.D."/>
            <person name="O'Brochta D.A."/>
            <person name="Pfannkoch C."/>
            <person name="Qi R."/>
            <person name="Regier M.A."/>
            <person name="Remington K."/>
            <person name="Shao H."/>
            <person name="Sharakhova M.V."/>
            <person name="Sitter C.D."/>
            <person name="Shetty J."/>
            <person name="Smith T.J."/>
            <person name="Strong R."/>
            <person name="Sun J."/>
            <person name="Thomasova D."/>
            <person name="Ton L.Q."/>
            <person name="Topalis P."/>
            <person name="Tu Z."/>
            <person name="Unger M.F."/>
            <person name="Walenz B."/>
            <person name="Wang A."/>
            <person name="Wang J."/>
            <person name="Wang M."/>
            <person name="Wang X."/>
            <person name="Woodford K.J."/>
            <person name="Wortman J.R."/>
            <person name="Wu M."/>
            <person name="Yao A."/>
            <person name="Zdobnov E.M."/>
            <person name="Zhang H."/>
            <person name="Zhao Q."/>
            <person name="Zhao S."/>
            <person name="Zhu S.C."/>
            <person name="Zhimulev I."/>
            <person name="Coluzzi M."/>
            <person name="della Torre A."/>
            <person name="Roth C.W."/>
            <person name="Louis C."/>
            <person name="Kalush F."/>
            <person name="Mural R.J."/>
            <person name="Myers E.W."/>
            <person name="Adams M.D."/>
            <person name="Smith H.O."/>
            <person name="Broder S."/>
            <person name="Gardner M.J."/>
            <person name="Fraser C.M."/>
            <person name="Birney E."/>
            <person name="Bork P."/>
            <person name="Brey P.T."/>
            <person name="Venter J.C."/>
            <person name="Weissenbach J."/>
            <person name="Kafatos F.C."/>
            <person name="Collins F.H."/>
            <person name="Hoffman S.L."/>
        </authorList>
    </citation>
    <scope>NUCLEOTIDE SEQUENCE [LARGE SCALE GENOMIC DNA]</scope>
    <source>
        <strain evidence="3">PEST</strain>
    </source>
</reference>
<protein>
    <submittedName>
        <fullName evidence="3">AGAP001578-PA</fullName>
    </submittedName>
</protein>
<sequence>MATGRGFFSQLFIDFVIVGVVIFIVTPRFLLSRHKNLEGSAMYVPPLYCDSLGILSQSFLGSTINGNSSELLKRWRGKRVLVLNSIGFVAHLQTVRLQRPAEAETDKYSAQDRRHIAGEIGLDRSHPNRSTTASSEQACSGSSSSSPEPNLDCLSKCSPTKCVPFCRPFSGQTALLTPESQSANYALTFAFTAPRVFVGRIRVDKGERKGRLHTRTQPLIAANLFATSF</sequence>
<evidence type="ECO:0000256" key="1">
    <source>
        <dbReference type="SAM" id="MobiDB-lite"/>
    </source>
</evidence>
<dbReference type="AlphaFoldDB" id="Q7PKR8"/>
<reference evidence="3" key="2">
    <citation type="submission" date="2002-03" db="EMBL/GenBank/DDBJ databases">
        <authorList>
            <consortium name="The Anopheles Genome Sequencing Consortium"/>
        </authorList>
    </citation>
    <scope>NUCLEOTIDE SEQUENCE</scope>
    <source>
        <strain evidence="3">PEST</strain>
    </source>
</reference>
<organism evidence="3">
    <name type="scientific">Anopheles gambiae</name>
    <name type="common">African malaria mosquito</name>
    <dbReference type="NCBI Taxonomy" id="7165"/>
    <lineage>
        <taxon>Eukaryota</taxon>
        <taxon>Metazoa</taxon>
        <taxon>Ecdysozoa</taxon>
        <taxon>Arthropoda</taxon>
        <taxon>Hexapoda</taxon>
        <taxon>Insecta</taxon>
        <taxon>Pterygota</taxon>
        <taxon>Neoptera</taxon>
        <taxon>Endopterygota</taxon>
        <taxon>Diptera</taxon>
        <taxon>Nematocera</taxon>
        <taxon>Culicoidea</taxon>
        <taxon>Culicidae</taxon>
        <taxon>Anophelinae</taxon>
        <taxon>Anopheles</taxon>
    </lineage>
</organism>
<proteinExistence type="predicted"/>
<reference evidence="3" key="4">
    <citation type="journal article" date="2007" name="Genome Biol.">
        <title>Update of the Anopheles gambiae PEST genome assembly.</title>
        <authorList>
            <person name="Sharakhova M.V."/>
            <person name="Hammond M.P."/>
            <person name="Lobo N.F."/>
            <person name="Krzywinski J."/>
            <person name="Unger M.F."/>
            <person name="Hillenmeyer M.E."/>
            <person name="Bruggner R.V."/>
            <person name="Birney E."/>
            <person name="Collins F.H."/>
        </authorList>
    </citation>
    <scope>NUCLEOTIDE SEQUENCE</scope>
    <source>
        <strain evidence="3">PEST</strain>
    </source>
</reference>
<feature type="compositionally biased region" description="Low complexity" evidence="1">
    <location>
        <begin position="134"/>
        <end position="146"/>
    </location>
</feature>
<feature type="region of interest" description="Disordered" evidence="1">
    <location>
        <begin position="118"/>
        <end position="150"/>
    </location>
</feature>
<comment type="caution">
    <text evidence="3">The sequence shown here is derived from an EMBL/GenBank/DDBJ whole genome shotgun (WGS) entry which is preliminary data.</text>
</comment>
<reference evidence="3" key="5">
    <citation type="submission" date="2011-05" db="EMBL/GenBank/DDBJ databases">
        <authorList>
            <consortium name="VectorBase"/>
        </authorList>
    </citation>
    <scope>NUCLEOTIDE SEQUENCE</scope>
    <source>
        <strain evidence="3">PEST</strain>
    </source>
</reference>
<gene>
    <name evidence="3" type="ORF">AgaP_AGAP001578</name>
</gene>